<evidence type="ECO:0000313" key="1">
    <source>
        <dbReference type="EMBL" id="GMR60333.1"/>
    </source>
</evidence>
<evidence type="ECO:0000313" key="2">
    <source>
        <dbReference type="Proteomes" id="UP001328107"/>
    </source>
</evidence>
<dbReference type="AlphaFoldDB" id="A0AAN5DB69"/>
<feature type="non-terminal residue" evidence="1">
    <location>
        <position position="1"/>
    </location>
</feature>
<dbReference type="EMBL" id="BTRK01000006">
    <property type="protein sequence ID" value="GMR60333.1"/>
    <property type="molecule type" value="Genomic_DNA"/>
</dbReference>
<accession>A0AAN5DB69</accession>
<comment type="caution">
    <text evidence="1">The sequence shown here is derived from an EMBL/GenBank/DDBJ whole genome shotgun (WGS) entry which is preliminary data.</text>
</comment>
<proteinExistence type="predicted"/>
<reference evidence="2" key="1">
    <citation type="submission" date="2022-10" db="EMBL/GenBank/DDBJ databases">
        <title>Genome assembly of Pristionchus species.</title>
        <authorList>
            <person name="Yoshida K."/>
            <person name="Sommer R.J."/>
        </authorList>
    </citation>
    <scope>NUCLEOTIDE SEQUENCE [LARGE SCALE GENOMIC DNA]</scope>
    <source>
        <strain evidence="2">RS5460</strain>
    </source>
</reference>
<organism evidence="1 2">
    <name type="scientific">Pristionchus mayeri</name>
    <dbReference type="NCBI Taxonomy" id="1317129"/>
    <lineage>
        <taxon>Eukaryota</taxon>
        <taxon>Metazoa</taxon>
        <taxon>Ecdysozoa</taxon>
        <taxon>Nematoda</taxon>
        <taxon>Chromadorea</taxon>
        <taxon>Rhabditida</taxon>
        <taxon>Rhabditina</taxon>
        <taxon>Diplogasteromorpha</taxon>
        <taxon>Diplogasteroidea</taxon>
        <taxon>Neodiplogasteridae</taxon>
        <taxon>Pristionchus</taxon>
    </lineage>
</organism>
<gene>
    <name evidence="1" type="ORF">PMAYCL1PPCAC_30528</name>
</gene>
<dbReference type="Proteomes" id="UP001328107">
    <property type="component" value="Unassembled WGS sequence"/>
</dbReference>
<name>A0AAN5DB69_9BILA</name>
<protein>
    <submittedName>
        <fullName evidence="1">Uncharacterized protein</fullName>
    </submittedName>
</protein>
<keyword evidence="2" id="KW-1185">Reference proteome</keyword>
<sequence length="112" mass="13100">LSRFALWPDWTSLTFRNQARPLGTRASRLSQMDKIHDIDYFIGDAVTQLMDKVERIEAADPERYKAKLASAQKMIDMYHESEMQNKHQFLNRLRNANLEFRDVIKKMAAPSA</sequence>